<dbReference type="RefSeq" id="WP_146192603.1">
    <property type="nucleotide sequence ID" value="NZ_QGGP01000015.1"/>
</dbReference>
<gene>
    <name evidence="1" type="ORF">LX78_02929</name>
</gene>
<accession>A0A316DJQ4</accession>
<proteinExistence type="predicted"/>
<evidence type="ECO:0000313" key="2">
    <source>
        <dbReference type="Proteomes" id="UP000245430"/>
    </source>
</evidence>
<evidence type="ECO:0000313" key="1">
    <source>
        <dbReference type="EMBL" id="PWK16873.1"/>
    </source>
</evidence>
<organism evidence="1 2">
    <name type="scientific">Xanthomarina spongicola</name>
    <dbReference type="NCBI Taxonomy" id="570520"/>
    <lineage>
        <taxon>Bacteria</taxon>
        <taxon>Pseudomonadati</taxon>
        <taxon>Bacteroidota</taxon>
        <taxon>Flavobacteriia</taxon>
        <taxon>Flavobacteriales</taxon>
        <taxon>Flavobacteriaceae</taxon>
        <taxon>Xanthomarina</taxon>
    </lineage>
</organism>
<protein>
    <submittedName>
        <fullName evidence="1">Uncharacterized protein</fullName>
    </submittedName>
</protein>
<dbReference type="OrthoDB" id="1454805at2"/>
<sequence>MTEFKQEDIKHLNKIIESVNFDDTYVITDIKDILEFKELSQLDFEYYVKILNDYDCIDVEYENTKDIYSTCIYKNGNTSYFIKQGGFDRVFKELEKEKSHKNNTFFSLKNAKLKHYLFIPTTILAFIGGLKTLYDWTKNDTTDKSITTEQKTTQNKSELKDIKSDSTFVFQKKTDKSKTD</sequence>
<dbReference type="Proteomes" id="UP000245430">
    <property type="component" value="Unassembled WGS sequence"/>
</dbReference>
<reference evidence="1 2" key="1">
    <citation type="submission" date="2018-05" db="EMBL/GenBank/DDBJ databases">
        <title>Genomic Encyclopedia of Archaeal and Bacterial Type Strains, Phase II (KMG-II): from individual species to whole genera.</title>
        <authorList>
            <person name="Goeker M."/>
        </authorList>
    </citation>
    <scope>NUCLEOTIDE SEQUENCE [LARGE SCALE GENOMIC DNA]</scope>
    <source>
        <strain evidence="1 2">DSM 22637</strain>
    </source>
</reference>
<comment type="caution">
    <text evidence="1">The sequence shown here is derived from an EMBL/GenBank/DDBJ whole genome shotgun (WGS) entry which is preliminary data.</text>
</comment>
<keyword evidence="2" id="KW-1185">Reference proteome</keyword>
<dbReference type="AlphaFoldDB" id="A0A316DJQ4"/>
<name>A0A316DJQ4_9FLAO</name>
<dbReference type="EMBL" id="QGGP01000015">
    <property type="protein sequence ID" value="PWK16873.1"/>
    <property type="molecule type" value="Genomic_DNA"/>
</dbReference>